<evidence type="ECO:0000313" key="8">
    <source>
        <dbReference type="EMBL" id="KAF0924438.1"/>
    </source>
</evidence>
<feature type="transmembrane region" description="Helical" evidence="5">
    <location>
        <begin position="405"/>
        <end position="424"/>
    </location>
</feature>
<dbReference type="InterPro" id="IPR056555">
    <property type="entry name" value="NFD4_C"/>
</dbReference>
<accession>A0A6G1EI14</accession>
<name>A0A6G1EI14_9ORYZ</name>
<evidence type="ECO:0000259" key="6">
    <source>
        <dbReference type="Pfam" id="PF06813"/>
    </source>
</evidence>
<feature type="transmembrane region" description="Helical" evidence="5">
    <location>
        <begin position="149"/>
        <end position="171"/>
    </location>
</feature>
<dbReference type="InterPro" id="IPR036259">
    <property type="entry name" value="MFS_trans_sf"/>
</dbReference>
<dbReference type="Pfam" id="PF23262">
    <property type="entry name" value="NFD4_C"/>
    <property type="match status" value="1"/>
</dbReference>
<evidence type="ECO:0000256" key="5">
    <source>
        <dbReference type="SAM" id="Phobius"/>
    </source>
</evidence>
<dbReference type="AlphaFoldDB" id="A0A6G1EI14"/>
<evidence type="ECO:0000256" key="4">
    <source>
        <dbReference type="ARBA" id="ARBA00023136"/>
    </source>
</evidence>
<evidence type="ECO:0000259" key="7">
    <source>
        <dbReference type="Pfam" id="PF23262"/>
    </source>
</evidence>
<keyword evidence="9" id="KW-1185">Reference proteome</keyword>
<dbReference type="PANTHER" id="PTHR21576:SF167">
    <property type="entry name" value="OS09G0536700 PROTEIN"/>
    <property type="match status" value="1"/>
</dbReference>
<feature type="transmembrane region" description="Helical" evidence="5">
    <location>
        <begin position="463"/>
        <end position="488"/>
    </location>
</feature>
<feature type="transmembrane region" description="Helical" evidence="5">
    <location>
        <begin position="508"/>
        <end position="531"/>
    </location>
</feature>
<feature type="transmembrane region" description="Helical" evidence="5">
    <location>
        <begin position="430"/>
        <end position="451"/>
    </location>
</feature>
<dbReference type="Gene3D" id="1.20.1250.20">
    <property type="entry name" value="MFS general substrate transporter like domains"/>
    <property type="match status" value="1"/>
</dbReference>
<evidence type="ECO:0000256" key="3">
    <source>
        <dbReference type="ARBA" id="ARBA00022989"/>
    </source>
</evidence>
<gene>
    <name evidence="8" type="ORF">E2562_010100</name>
</gene>
<dbReference type="GO" id="GO:0016020">
    <property type="term" value="C:membrane"/>
    <property type="evidence" value="ECO:0007669"/>
    <property type="project" value="UniProtKB-SubCell"/>
</dbReference>
<dbReference type="OrthoDB" id="410267at2759"/>
<feature type="transmembrane region" description="Helical" evidence="5">
    <location>
        <begin position="217"/>
        <end position="234"/>
    </location>
</feature>
<feature type="transmembrane region" description="Helical" evidence="5">
    <location>
        <begin position="177"/>
        <end position="196"/>
    </location>
</feature>
<feature type="domain" description="Nodulin-like" evidence="6">
    <location>
        <begin position="16"/>
        <end position="266"/>
    </location>
</feature>
<comment type="subcellular location">
    <subcellularLocation>
        <location evidence="1">Membrane</location>
        <topology evidence="1">Multi-pass membrane protein</topology>
    </subcellularLocation>
</comment>
<dbReference type="CDD" id="cd17354">
    <property type="entry name" value="MFS_Mch1p_like"/>
    <property type="match status" value="1"/>
</dbReference>
<dbReference type="SUPFAM" id="SSF103473">
    <property type="entry name" value="MFS general substrate transporter"/>
    <property type="match status" value="1"/>
</dbReference>
<feature type="transmembrane region" description="Helical" evidence="5">
    <location>
        <begin position="81"/>
        <end position="99"/>
    </location>
</feature>
<dbReference type="Proteomes" id="UP000479710">
    <property type="component" value="Unassembled WGS sequence"/>
</dbReference>
<dbReference type="InterPro" id="IPR010658">
    <property type="entry name" value="Nodulin-like"/>
</dbReference>
<organism evidence="8 9">
    <name type="scientific">Oryza meyeriana var. granulata</name>
    <dbReference type="NCBI Taxonomy" id="110450"/>
    <lineage>
        <taxon>Eukaryota</taxon>
        <taxon>Viridiplantae</taxon>
        <taxon>Streptophyta</taxon>
        <taxon>Embryophyta</taxon>
        <taxon>Tracheophyta</taxon>
        <taxon>Spermatophyta</taxon>
        <taxon>Magnoliopsida</taxon>
        <taxon>Liliopsida</taxon>
        <taxon>Poales</taxon>
        <taxon>Poaceae</taxon>
        <taxon>BOP clade</taxon>
        <taxon>Oryzoideae</taxon>
        <taxon>Oryzeae</taxon>
        <taxon>Oryzinae</taxon>
        <taxon>Oryza</taxon>
        <taxon>Oryza meyeriana</taxon>
    </lineage>
</organism>
<comment type="caution">
    <text evidence="8">The sequence shown here is derived from an EMBL/GenBank/DDBJ whole genome shotgun (WGS) entry which is preliminary data.</text>
</comment>
<feature type="transmembrane region" description="Helical" evidence="5">
    <location>
        <begin position="338"/>
        <end position="356"/>
    </location>
</feature>
<feature type="domain" description="NFD4 C-terminal" evidence="7">
    <location>
        <begin position="325"/>
        <end position="537"/>
    </location>
</feature>
<dbReference type="EMBL" id="SPHZ02000003">
    <property type="protein sequence ID" value="KAF0924438.1"/>
    <property type="molecule type" value="Genomic_DNA"/>
</dbReference>
<reference evidence="8 9" key="1">
    <citation type="submission" date="2019-11" db="EMBL/GenBank/DDBJ databases">
        <title>Whole genome sequence of Oryza granulata.</title>
        <authorList>
            <person name="Li W."/>
        </authorList>
    </citation>
    <scope>NUCLEOTIDE SEQUENCE [LARGE SCALE GENOMIC DNA]</scope>
    <source>
        <strain evidence="9">cv. Menghai</strain>
        <tissue evidence="8">Leaf</tissue>
    </source>
</reference>
<feature type="transmembrane region" description="Helical" evidence="5">
    <location>
        <begin position="246"/>
        <end position="271"/>
    </location>
</feature>
<keyword evidence="4 5" id="KW-0472">Membrane</keyword>
<keyword evidence="2 5" id="KW-0812">Transmembrane</keyword>
<sequence length="556" mass="58616">MVAAALDAMAGTRWGRWLGLVTAVWVQCISGNNYTFSNYSDSIKILMGLTQLQLNGLSVAKDVGKAFGLLAGLASDRVPTWLLLAIGSLEGLLGYGAQWLVVSRTVAPLPYWQMCVFLCLGGNSTTWMNTAVLVTCIRNFRRSRGPVSGLLKGYVGLSTAIFTDVCSALFADNPASFLVMLAVVPAAVCAVAMVFLREGKAAGGAADGREEEEDGRCFAAINTLAVTIALYLLAADLTGVGGGGGVVSAVFVAVLLVLLASPAVVPAHVAWKSWMKVRKLANADVEEADFASAPLLVAKATAQRKAVAAAAAEARGPGEKPVLGEEHTIAQALMSLDFWLMFASFLMGVGTGLAVMNNLGQMGVAMGYSDVSLFVSMTSIWGFFGRIASGTISEQFIKSRAIPRPLWNAASQILMAVGYVVMAFGMPGSLFIGSVVVGICYGVRLAVTVPTASELFGLKYYGLIYNILILNLPLGSFLFSGLLAGLLYDAQATKIPGGGNTCVGAHCYRLVFVVMAIACVVGFGLDVLLCFRTKRVYTKIHESKRQSRSAVVQTVS</sequence>
<dbReference type="PANTHER" id="PTHR21576">
    <property type="entry name" value="UNCHARACTERIZED NODULIN-LIKE PROTEIN"/>
    <property type="match status" value="1"/>
</dbReference>
<keyword evidence="3 5" id="KW-1133">Transmembrane helix</keyword>
<dbReference type="Pfam" id="PF06813">
    <property type="entry name" value="Nodulin-like"/>
    <property type="match status" value="1"/>
</dbReference>
<evidence type="ECO:0000256" key="1">
    <source>
        <dbReference type="ARBA" id="ARBA00004141"/>
    </source>
</evidence>
<evidence type="ECO:0000256" key="2">
    <source>
        <dbReference type="ARBA" id="ARBA00022692"/>
    </source>
</evidence>
<feature type="transmembrane region" description="Helical" evidence="5">
    <location>
        <begin position="111"/>
        <end position="137"/>
    </location>
</feature>
<feature type="transmembrane region" description="Helical" evidence="5">
    <location>
        <begin position="362"/>
        <end position="384"/>
    </location>
</feature>
<protein>
    <submittedName>
        <fullName evidence="8">Uncharacterized protein</fullName>
    </submittedName>
</protein>
<evidence type="ECO:0000313" key="9">
    <source>
        <dbReference type="Proteomes" id="UP000479710"/>
    </source>
</evidence>
<proteinExistence type="predicted"/>